<evidence type="ECO:0000259" key="1">
    <source>
        <dbReference type="Pfam" id="PF14213"/>
    </source>
</evidence>
<keyword evidence="3" id="KW-1185">Reference proteome</keyword>
<organism evidence="2 3">
    <name type="scientific">Parablautia intestinalis</name>
    <dbReference type="NCBI Taxonomy" id="2320100"/>
    <lineage>
        <taxon>Bacteria</taxon>
        <taxon>Bacillati</taxon>
        <taxon>Bacillota</taxon>
        <taxon>Clostridia</taxon>
        <taxon>Lachnospirales</taxon>
        <taxon>Lachnospiraceae</taxon>
        <taxon>Parablautia</taxon>
    </lineage>
</organism>
<proteinExistence type="predicted"/>
<sequence length="311" mass="36269">METNGIIERCEEKQYKWQLKETRNSFFIYYPQKDKLEEDRIFETDILPLLKVLPDSVLKIWNYAFCEIMNNAIEHSKAEKIGVVFSSNILFTRIFIRDDGVGIFENIRQYILNTTQKNISLDDAMSILFVGKMTTNKENHSGEGIFFTSRSLDRFYILSSNRIFVHEAYDKNSSADIRTINRPSRKVIENEKGTSVVMELWNNSKRQLREVFDMFSSNERGFYKTQIPIKSSILSDFPVSRSQARRLCSGFDKFEEIELDFDGIDDVGRAFIHEIFCVFKDKHPEIEIKVKNASTNVTNVITQVKKTIVPT</sequence>
<dbReference type="InterPro" id="IPR025474">
    <property type="entry name" value="DUF4325"/>
</dbReference>
<evidence type="ECO:0000313" key="3">
    <source>
        <dbReference type="Proteomes" id="UP000280696"/>
    </source>
</evidence>
<dbReference type="AlphaFoldDB" id="A0A3A9APU0"/>
<feature type="domain" description="DUF4325" evidence="1">
    <location>
        <begin position="243"/>
        <end position="297"/>
    </location>
</feature>
<reference evidence="2 3" key="1">
    <citation type="submission" date="2018-09" db="EMBL/GenBank/DDBJ databases">
        <title>Murine metabolic-syndrome-specific gut microbial biobank.</title>
        <authorList>
            <person name="Liu C."/>
        </authorList>
    </citation>
    <scope>NUCLEOTIDE SEQUENCE [LARGE SCALE GENOMIC DNA]</scope>
    <source>
        <strain evidence="2 3">0.1xD8-82</strain>
    </source>
</reference>
<gene>
    <name evidence="2" type="ORF">D7V94_04895</name>
</gene>
<accession>A0A3A9APU0</accession>
<protein>
    <submittedName>
        <fullName evidence="2">DUF4325 domain-containing protein</fullName>
    </submittedName>
</protein>
<dbReference type="InterPro" id="IPR036890">
    <property type="entry name" value="HATPase_C_sf"/>
</dbReference>
<dbReference type="EMBL" id="RAYQ01000003">
    <property type="protein sequence ID" value="RKI93299.1"/>
    <property type="molecule type" value="Genomic_DNA"/>
</dbReference>
<dbReference type="Pfam" id="PF14213">
    <property type="entry name" value="DUF4325"/>
    <property type="match status" value="1"/>
</dbReference>
<comment type="caution">
    <text evidence="2">The sequence shown here is derived from an EMBL/GenBank/DDBJ whole genome shotgun (WGS) entry which is preliminary data.</text>
</comment>
<dbReference type="Proteomes" id="UP000280696">
    <property type="component" value="Unassembled WGS sequence"/>
</dbReference>
<dbReference type="OrthoDB" id="1778336at2"/>
<evidence type="ECO:0000313" key="2">
    <source>
        <dbReference type="EMBL" id="RKI93299.1"/>
    </source>
</evidence>
<dbReference type="SUPFAM" id="SSF55874">
    <property type="entry name" value="ATPase domain of HSP90 chaperone/DNA topoisomerase II/histidine kinase"/>
    <property type="match status" value="1"/>
</dbReference>
<dbReference type="RefSeq" id="WP_120467314.1">
    <property type="nucleotide sequence ID" value="NZ_RAYQ01000003.1"/>
</dbReference>
<name>A0A3A9APU0_9FIRM</name>